<comment type="caution">
    <text evidence="3">The sequence shown here is derived from an EMBL/GenBank/DDBJ whole genome shotgun (WGS) entry which is preliminary data.</text>
</comment>
<accession>A0A409V993</accession>
<proteinExistence type="predicted"/>
<reference evidence="3 4" key="1">
    <citation type="journal article" date="2018" name="Evol. Lett.">
        <title>Horizontal gene cluster transfer increased hallucinogenic mushroom diversity.</title>
        <authorList>
            <person name="Reynolds H.T."/>
            <person name="Vijayakumar V."/>
            <person name="Gluck-Thaler E."/>
            <person name="Korotkin H.B."/>
            <person name="Matheny P.B."/>
            <person name="Slot J.C."/>
        </authorList>
    </citation>
    <scope>NUCLEOTIDE SEQUENCE [LARGE SCALE GENOMIC DNA]</scope>
    <source>
        <strain evidence="3 4">2629</strain>
    </source>
</reference>
<evidence type="ECO:0000313" key="3">
    <source>
        <dbReference type="EMBL" id="PPQ63243.1"/>
    </source>
</evidence>
<dbReference type="PANTHER" id="PTHR11075">
    <property type="entry name" value="PEPTIDE CHAIN RELEASE FACTOR"/>
    <property type="match status" value="1"/>
</dbReference>
<organism evidence="3 4">
    <name type="scientific">Panaeolus cyanescens</name>
    <dbReference type="NCBI Taxonomy" id="181874"/>
    <lineage>
        <taxon>Eukaryota</taxon>
        <taxon>Fungi</taxon>
        <taxon>Dikarya</taxon>
        <taxon>Basidiomycota</taxon>
        <taxon>Agaricomycotina</taxon>
        <taxon>Agaricomycetes</taxon>
        <taxon>Agaricomycetidae</taxon>
        <taxon>Agaricales</taxon>
        <taxon>Agaricineae</taxon>
        <taxon>Galeropsidaceae</taxon>
        <taxon>Panaeolus</taxon>
    </lineage>
</organism>
<dbReference type="Proteomes" id="UP000284842">
    <property type="component" value="Unassembled WGS sequence"/>
</dbReference>
<dbReference type="InterPro" id="IPR000352">
    <property type="entry name" value="Pep_chain_release_fac_I"/>
</dbReference>
<dbReference type="OrthoDB" id="270639at2759"/>
<dbReference type="AlphaFoldDB" id="A0A409V993"/>
<feature type="region of interest" description="Disordered" evidence="1">
    <location>
        <begin position="123"/>
        <end position="168"/>
    </location>
</feature>
<dbReference type="InterPro" id="IPR052104">
    <property type="entry name" value="Mito_Release_Factor_mL62"/>
</dbReference>
<keyword evidence="4" id="KW-1185">Reference proteome</keyword>
<sequence>MQPPSFSELRTEQEHKEAEHWVNVFKSQFSAIPRNLVDLSFSRSSGPGGQNVNKVNTKATVRCSLDSPWIPPWSRPHLRNTPHYVSSSHTLLVTSMVHRSQAQNIDECLGKLRDLIVSAASAPIQKAASPEQQKKVEQLVKIDKERRKKEKMHKSDVKRGRRNQGYDF</sequence>
<feature type="domain" description="Prokaryotic-type class I peptide chain release factors" evidence="2">
    <location>
        <begin position="31"/>
        <end position="161"/>
    </location>
</feature>
<dbReference type="STRING" id="181874.A0A409V993"/>
<dbReference type="SUPFAM" id="SSF110916">
    <property type="entry name" value="Peptidyl-tRNA hydrolase domain-like"/>
    <property type="match status" value="1"/>
</dbReference>
<dbReference type="EMBL" id="NHTK01006128">
    <property type="protein sequence ID" value="PPQ63243.1"/>
    <property type="molecule type" value="Genomic_DNA"/>
</dbReference>
<dbReference type="InParanoid" id="A0A409V993"/>
<name>A0A409V993_9AGAR</name>
<dbReference type="FunCoup" id="A0A409V993">
    <property type="interactions" value="99"/>
</dbReference>
<dbReference type="Pfam" id="PF00472">
    <property type="entry name" value="RF-1"/>
    <property type="match status" value="1"/>
</dbReference>
<protein>
    <recommendedName>
        <fullName evidence="2">Prokaryotic-type class I peptide chain release factors domain-containing protein</fullName>
    </recommendedName>
</protein>
<gene>
    <name evidence="3" type="ORF">CVT24_005703</name>
</gene>
<dbReference type="PANTHER" id="PTHR11075:SF54">
    <property type="entry name" value="LARGE RIBOSOMAL SUBUNIT PROTEIN ML62"/>
    <property type="match status" value="1"/>
</dbReference>
<dbReference type="GO" id="GO:0005762">
    <property type="term" value="C:mitochondrial large ribosomal subunit"/>
    <property type="evidence" value="ECO:0007669"/>
    <property type="project" value="TreeGrafter"/>
</dbReference>
<evidence type="ECO:0000259" key="2">
    <source>
        <dbReference type="Pfam" id="PF00472"/>
    </source>
</evidence>
<feature type="compositionally biased region" description="Basic and acidic residues" evidence="1">
    <location>
        <begin position="132"/>
        <end position="145"/>
    </location>
</feature>
<evidence type="ECO:0000256" key="1">
    <source>
        <dbReference type="SAM" id="MobiDB-lite"/>
    </source>
</evidence>
<dbReference type="Gene3D" id="3.30.160.20">
    <property type="match status" value="1"/>
</dbReference>
<dbReference type="GO" id="GO:0004045">
    <property type="term" value="F:peptidyl-tRNA hydrolase activity"/>
    <property type="evidence" value="ECO:0007669"/>
    <property type="project" value="TreeGrafter"/>
</dbReference>
<evidence type="ECO:0000313" key="4">
    <source>
        <dbReference type="Proteomes" id="UP000284842"/>
    </source>
</evidence>
<dbReference type="GO" id="GO:0016150">
    <property type="term" value="F:translation release factor activity, codon nonspecific"/>
    <property type="evidence" value="ECO:0007669"/>
    <property type="project" value="TreeGrafter"/>
</dbReference>
<dbReference type="GO" id="GO:0070126">
    <property type="term" value="P:mitochondrial translational termination"/>
    <property type="evidence" value="ECO:0007669"/>
    <property type="project" value="TreeGrafter"/>
</dbReference>